<proteinExistence type="predicted"/>
<dbReference type="GeneID" id="57960753"/>
<accession>A0A0E2HHN6</accession>
<evidence type="ECO:0000313" key="2">
    <source>
        <dbReference type="Proteomes" id="UP000013085"/>
    </source>
</evidence>
<dbReference type="HOGENOM" id="CLU_1882125_0_0_9"/>
<reference evidence="1 2" key="1">
    <citation type="submission" date="2013-01" db="EMBL/GenBank/DDBJ databases">
        <title>The Genome Sequence of Clostridium clostridioforme 90A8.</title>
        <authorList>
            <consortium name="The Broad Institute Genome Sequencing Platform"/>
            <person name="Earl A."/>
            <person name="Ward D."/>
            <person name="Feldgarden M."/>
            <person name="Gevers D."/>
            <person name="Courvalin P."/>
            <person name="Lambert T."/>
            <person name="Walker B."/>
            <person name="Young S.K."/>
            <person name="Zeng Q."/>
            <person name="Gargeya S."/>
            <person name="Fitzgerald M."/>
            <person name="Haas B."/>
            <person name="Abouelleil A."/>
            <person name="Alvarado L."/>
            <person name="Arachchi H.M."/>
            <person name="Berlin A.M."/>
            <person name="Chapman S.B."/>
            <person name="Dewar J."/>
            <person name="Goldberg J."/>
            <person name="Griggs A."/>
            <person name="Gujja S."/>
            <person name="Hansen M."/>
            <person name="Howarth C."/>
            <person name="Imamovic A."/>
            <person name="Larimer J."/>
            <person name="McCowan C."/>
            <person name="Murphy C."/>
            <person name="Neiman D."/>
            <person name="Pearson M."/>
            <person name="Priest M."/>
            <person name="Roberts A."/>
            <person name="Saif S."/>
            <person name="Shea T."/>
            <person name="Sisk P."/>
            <person name="Sykes S."/>
            <person name="Wortman J."/>
            <person name="Nusbaum C."/>
            <person name="Birren B."/>
        </authorList>
    </citation>
    <scope>NUCLEOTIDE SEQUENCE [LARGE SCALE GENOMIC DNA]</scope>
    <source>
        <strain evidence="1 2">90A8</strain>
    </source>
</reference>
<sequence>MEYKTDISDFQVGIGNRKVETLILDEGITEVKTAIFNSCKVKTVFFPHSMTNVYDYTLSYLHPDKGETISIYYAGTQEEWSDIFTEYQRTNVGDTKFGEEMGTALGDKLNEAIGSEYDSSLFKYYFSATPDVLMK</sequence>
<gene>
    <name evidence="1" type="ORF">HMPREF1090_04761</name>
</gene>
<comment type="caution">
    <text evidence="1">The sequence shown here is derived from an EMBL/GenBank/DDBJ whole genome shotgun (WGS) entry which is preliminary data.</text>
</comment>
<name>A0A0E2HHN6_9FIRM</name>
<dbReference type="PATRIC" id="fig|999408.3.peg.5129"/>
<organism evidence="1 2">
    <name type="scientific">[Clostridium] clostridioforme 90A8</name>
    <dbReference type="NCBI Taxonomy" id="999408"/>
    <lineage>
        <taxon>Bacteria</taxon>
        <taxon>Bacillati</taxon>
        <taxon>Bacillota</taxon>
        <taxon>Clostridia</taxon>
        <taxon>Lachnospirales</taxon>
        <taxon>Lachnospiraceae</taxon>
        <taxon>Enterocloster</taxon>
    </lineage>
</organism>
<dbReference type="EMBL" id="AGYR01000058">
    <property type="protein sequence ID" value="ENZ08905.1"/>
    <property type="molecule type" value="Genomic_DNA"/>
</dbReference>
<dbReference type="Proteomes" id="UP000013085">
    <property type="component" value="Unassembled WGS sequence"/>
</dbReference>
<dbReference type="AlphaFoldDB" id="A0A0E2HHN6"/>
<protein>
    <submittedName>
        <fullName evidence="1">Uncharacterized protein</fullName>
    </submittedName>
</protein>
<dbReference type="RefSeq" id="WP_002587534.1">
    <property type="nucleotide sequence ID" value="NZ_KB850988.1"/>
</dbReference>
<evidence type="ECO:0000313" key="1">
    <source>
        <dbReference type="EMBL" id="ENZ08905.1"/>
    </source>
</evidence>